<organism evidence="7 8">
    <name type="scientific">Siminovitchia thermophila</name>
    <dbReference type="NCBI Taxonomy" id="1245522"/>
    <lineage>
        <taxon>Bacteria</taxon>
        <taxon>Bacillati</taxon>
        <taxon>Bacillota</taxon>
        <taxon>Bacilli</taxon>
        <taxon>Bacillales</taxon>
        <taxon>Bacillaceae</taxon>
        <taxon>Siminovitchia</taxon>
    </lineage>
</organism>
<comment type="similarity">
    <text evidence="2 4">Belongs to the class-V pyridoxal-phosphate-dependent aminotransferase family.</text>
</comment>
<dbReference type="PANTHER" id="PTHR21152">
    <property type="entry name" value="AMINOTRANSFERASE CLASS V"/>
    <property type="match status" value="1"/>
</dbReference>
<evidence type="ECO:0000313" key="8">
    <source>
        <dbReference type="Proteomes" id="UP000823485"/>
    </source>
</evidence>
<dbReference type="PANTHER" id="PTHR21152:SF40">
    <property type="entry name" value="ALANINE--GLYOXYLATE AMINOTRANSFERASE"/>
    <property type="match status" value="1"/>
</dbReference>
<evidence type="ECO:0000259" key="6">
    <source>
        <dbReference type="Pfam" id="PF00266"/>
    </source>
</evidence>
<proteinExistence type="inferred from homology"/>
<evidence type="ECO:0000256" key="5">
    <source>
        <dbReference type="RuleBase" id="RU004504"/>
    </source>
</evidence>
<dbReference type="InterPro" id="IPR000192">
    <property type="entry name" value="Aminotrans_V_dom"/>
</dbReference>
<protein>
    <submittedName>
        <fullName evidence="7">Aspartate aminotransferase-like enzyme</fullName>
    </submittedName>
</protein>
<comment type="cofactor">
    <cofactor evidence="1 5">
        <name>pyridoxal 5'-phosphate</name>
        <dbReference type="ChEBI" id="CHEBI:597326"/>
    </cofactor>
</comment>
<sequence length="385" mass="42089">MFLDKEYLFTPGPTPIPDRVKIAMNQPMIGHRGAAFPVLLEDVATRLQPVFGADNPVLIISGSGTGALETAAVNVIDPGDDVVVIVGGAFGDRFAKICEAHGANVHKLEVEWGTACQPEQLEDFIKSLDANVKAVFATYCETSTSIIHPIKQLGEVTKRLTDGLFIVDGVSCIGGVPADMAGWNIDILVSGSQKALMLPPGLAFVAVSDHAKEAIQKTKNTRFYFDLNRYFDNYDQKKSTPFTPAISLIYGAQEVCNMIDEEGWENVIKRHELLKTMTREGVKALGIPLLTNDKEASPTVTAVMPKDDQANAIRKIMKDKYHISLAGGQQKLSGKIFRIGHMGYCNPYDVLTVLAALEMTIKEMENKDVLGLATKRAQEVWAEHV</sequence>
<dbReference type="InterPro" id="IPR015422">
    <property type="entry name" value="PyrdxlP-dep_Trfase_small"/>
</dbReference>
<name>A0ABS2R3A9_9BACI</name>
<dbReference type="InterPro" id="IPR015424">
    <property type="entry name" value="PyrdxlP-dep_Trfase"/>
</dbReference>
<dbReference type="EMBL" id="JAFBFH010000001">
    <property type="protein sequence ID" value="MBM7713116.1"/>
    <property type="molecule type" value="Genomic_DNA"/>
</dbReference>
<dbReference type="Gene3D" id="3.40.640.10">
    <property type="entry name" value="Type I PLP-dependent aspartate aminotransferase-like (Major domain)"/>
    <property type="match status" value="1"/>
</dbReference>
<accession>A0ABS2R3A9</accession>
<keyword evidence="8" id="KW-1185">Reference proteome</keyword>
<dbReference type="Gene3D" id="3.90.1150.10">
    <property type="entry name" value="Aspartate Aminotransferase, domain 1"/>
    <property type="match status" value="1"/>
</dbReference>
<keyword evidence="3" id="KW-0663">Pyridoxal phosphate</keyword>
<gene>
    <name evidence="7" type="ORF">JOC94_000082</name>
</gene>
<dbReference type="SUPFAM" id="SSF53383">
    <property type="entry name" value="PLP-dependent transferases"/>
    <property type="match status" value="1"/>
</dbReference>
<reference evidence="7 8" key="1">
    <citation type="submission" date="2021-01" db="EMBL/GenBank/DDBJ databases">
        <title>Genomic Encyclopedia of Type Strains, Phase IV (KMG-IV): sequencing the most valuable type-strain genomes for metagenomic binning, comparative biology and taxonomic classification.</title>
        <authorList>
            <person name="Goeker M."/>
        </authorList>
    </citation>
    <scope>NUCLEOTIDE SEQUENCE [LARGE SCALE GENOMIC DNA]</scope>
    <source>
        <strain evidence="7 8">DSM 105453</strain>
    </source>
</reference>
<dbReference type="InterPro" id="IPR015421">
    <property type="entry name" value="PyrdxlP-dep_Trfase_major"/>
</dbReference>
<dbReference type="Proteomes" id="UP000823485">
    <property type="component" value="Unassembled WGS sequence"/>
</dbReference>
<dbReference type="Pfam" id="PF00266">
    <property type="entry name" value="Aminotran_5"/>
    <property type="match status" value="1"/>
</dbReference>
<evidence type="ECO:0000313" key="7">
    <source>
        <dbReference type="EMBL" id="MBM7713116.1"/>
    </source>
</evidence>
<dbReference type="InterPro" id="IPR020578">
    <property type="entry name" value="Aminotrans_V_PyrdxlP_BS"/>
</dbReference>
<evidence type="ECO:0000256" key="2">
    <source>
        <dbReference type="ARBA" id="ARBA00009236"/>
    </source>
</evidence>
<dbReference type="RefSeq" id="WP_077109832.1">
    <property type="nucleotide sequence ID" value="NZ_JAFBFH010000001.1"/>
</dbReference>
<evidence type="ECO:0000256" key="1">
    <source>
        <dbReference type="ARBA" id="ARBA00001933"/>
    </source>
</evidence>
<evidence type="ECO:0000256" key="4">
    <source>
        <dbReference type="RuleBase" id="RU004075"/>
    </source>
</evidence>
<dbReference type="PIRSF" id="PIRSF000524">
    <property type="entry name" value="SPT"/>
    <property type="match status" value="1"/>
</dbReference>
<feature type="domain" description="Aminotransferase class V" evidence="6">
    <location>
        <begin position="7"/>
        <end position="330"/>
    </location>
</feature>
<dbReference type="InterPro" id="IPR024169">
    <property type="entry name" value="SP_NH2Trfase/AEP_transaminase"/>
</dbReference>
<dbReference type="PROSITE" id="PS00595">
    <property type="entry name" value="AA_TRANSFER_CLASS_5"/>
    <property type="match status" value="1"/>
</dbReference>
<comment type="caution">
    <text evidence="7">The sequence shown here is derived from an EMBL/GenBank/DDBJ whole genome shotgun (WGS) entry which is preliminary data.</text>
</comment>
<evidence type="ECO:0000256" key="3">
    <source>
        <dbReference type="ARBA" id="ARBA00022898"/>
    </source>
</evidence>